<dbReference type="KEGG" id="pkc:PKB_0779"/>
<sequence>MSSAPFDHNLVIDRLKDQVPELQDVGGAADLAAVTKIRDFRTPSAYVILAVETPIPRQSGAPGAATRQMVPVNFGVVVAVRNYRDNKGQAAVDDLRSVLGRVRDALIGWVPPGITGARDCQLVQGKVIDYDTDTLVWTDLYQTQHSIGRAS</sequence>
<reference evidence="1 2" key="2">
    <citation type="submission" date="2014-05" db="EMBL/GenBank/DDBJ databases">
        <title>Genome sequence of the 3-chlorobenzoate degrading bacterium Pseudomonas knackmussii B13 shows multiple evidence for horizontal gene transfer.</title>
        <authorList>
            <person name="Miyazaki R."/>
            <person name="Bertelli C."/>
            <person name="Falquet L."/>
            <person name="Robinson-Rechavi M."/>
            <person name="Gharib W."/>
            <person name="Roy S."/>
            <person name="Van der Meer J.R."/>
        </authorList>
    </citation>
    <scope>NUCLEOTIDE SEQUENCE [LARGE SCALE GENOMIC DNA]</scope>
    <source>
        <strain evidence="1 2">B13</strain>
    </source>
</reference>
<protein>
    <recommendedName>
        <fullName evidence="3">Tail terminator</fullName>
    </recommendedName>
</protein>
<keyword evidence="2" id="KW-1185">Reference proteome</keyword>
<dbReference type="HOGENOM" id="CLU_1729815_0_0_6"/>
<accession>A0A024HCC0</accession>
<organism evidence="1 2">
    <name type="scientific">Pseudomonas knackmussii (strain DSM 6978 / CCUG 54928 / LMG 23759 / B13)</name>
    <dbReference type="NCBI Taxonomy" id="1301098"/>
    <lineage>
        <taxon>Bacteria</taxon>
        <taxon>Pseudomonadati</taxon>
        <taxon>Pseudomonadota</taxon>
        <taxon>Gammaproteobacteria</taxon>
        <taxon>Pseudomonadales</taxon>
        <taxon>Pseudomonadaceae</taxon>
        <taxon>Pseudomonas</taxon>
    </lineage>
</organism>
<dbReference type="EMBL" id="HG322950">
    <property type="protein sequence ID" value="CDF82147.1"/>
    <property type="molecule type" value="Genomic_DNA"/>
</dbReference>
<dbReference type="Proteomes" id="UP000025241">
    <property type="component" value="Chromosome I"/>
</dbReference>
<dbReference type="AlphaFoldDB" id="A0A024HCC0"/>
<name>A0A024HCC0_PSEKB</name>
<proteinExistence type="predicted"/>
<dbReference type="Gene3D" id="3.30.2000.10">
    <property type="entry name" value="Phage tail protein-like"/>
    <property type="match status" value="1"/>
</dbReference>
<gene>
    <name evidence="1" type="ORF">PKB_0779</name>
</gene>
<evidence type="ECO:0000313" key="1">
    <source>
        <dbReference type="EMBL" id="CDF82147.1"/>
    </source>
</evidence>
<dbReference type="InterPro" id="IPR038042">
    <property type="entry name" value="Gp37-like"/>
</dbReference>
<dbReference type="Pfam" id="PF23840">
    <property type="entry name" value="Phage_tail_terminator"/>
    <property type="match status" value="1"/>
</dbReference>
<evidence type="ECO:0000313" key="2">
    <source>
        <dbReference type="Proteomes" id="UP000025241"/>
    </source>
</evidence>
<dbReference type="STRING" id="1301098.PKB_0779"/>
<evidence type="ECO:0008006" key="3">
    <source>
        <dbReference type="Google" id="ProtNLM"/>
    </source>
</evidence>
<dbReference type="PATRIC" id="fig|1301098.3.peg.783"/>
<reference evidence="1 2" key="1">
    <citation type="submission" date="2013-03" db="EMBL/GenBank/DDBJ databases">
        <authorList>
            <person name="Linke B."/>
        </authorList>
    </citation>
    <scope>NUCLEOTIDE SEQUENCE [LARGE SCALE GENOMIC DNA]</scope>
    <source>
        <strain evidence="1 2">B13</strain>
    </source>
</reference>
<dbReference type="eggNOG" id="ENOG50334C9">
    <property type="taxonomic scope" value="Bacteria"/>
</dbReference>
<dbReference type="OrthoDB" id="6166881at2"/>
<dbReference type="InterPro" id="IPR056912">
    <property type="entry name" value="Phage_JBD30_tail_term-like"/>
</dbReference>
<dbReference type="RefSeq" id="WP_043249183.1">
    <property type="nucleotide sequence ID" value="NZ_HG322950.1"/>
</dbReference>